<keyword evidence="6 8" id="KW-0103">Bromodomain</keyword>
<feature type="compositionally biased region" description="Low complexity" evidence="10">
    <location>
        <begin position="96"/>
        <end position="110"/>
    </location>
</feature>
<feature type="compositionally biased region" description="Basic and acidic residues" evidence="10">
    <location>
        <begin position="56"/>
        <end position="75"/>
    </location>
</feature>
<dbReference type="SMART" id="SM00297">
    <property type="entry name" value="BROMO"/>
    <property type="match status" value="1"/>
</dbReference>
<feature type="compositionally biased region" description="Basic and acidic residues" evidence="10">
    <location>
        <begin position="613"/>
        <end position="626"/>
    </location>
</feature>
<dbReference type="GO" id="GO:0006325">
    <property type="term" value="P:chromatin organization"/>
    <property type="evidence" value="ECO:0007669"/>
    <property type="project" value="UniProtKB-ARBA"/>
</dbReference>
<dbReference type="SUPFAM" id="SSF57903">
    <property type="entry name" value="FYVE/PHD zinc finger"/>
    <property type="match status" value="1"/>
</dbReference>
<keyword evidence="7" id="KW-0539">Nucleus</keyword>
<evidence type="ECO:0000313" key="15">
    <source>
        <dbReference type="EMBL" id="KAI8581587.1"/>
    </source>
</evidence>
<dbReference type="Pfam" id="PF13831">
    <property type="entry name" value="PHD_2"/>
    <property type="match status" value="1"/>
</dbReference>
<dbReference type="EMBL" id="MU620905">
    <property type="protein sequence ID" value="KAI8581587.1"/>
    <property type="molecule type" value="Genomic_DNA"/>
</dbReference>
<sequence length="1275" mass="144805">MAEAEAISSSVIAAQDVIKPPARSRGRPRRKGGPSRTVVPTLLSPITRTDGTQHTSAHDPADVRPREERSYKEFFPDLDITQPLPIVRSSQRENDALPASETASIAAASSQNKVVTEENGSDSSGTSQTEVSHTLTNGQLLNGGKSPSATAESVTSGVLGAISKTLTFARNQLQRKENGTTAPEELSPDFEESDLSSVSDTAATSSEDAASSSKSILKHGPQEKSNMESQAGDSNPYQALSTRPMHGAKDVSGSTVASEQQVTLNLPKPSFWKIQDPKPKKSKPDRFQNTTETLEIDEVFKRPDNHYIRYIEPTEIDLFETVEYDMDEQDEAWLRLLNAERRKENLGSLSTDLFETIMDQIEKEWFDLVKNLPKQSADEPALDSACAICDDGECENSNAIVFCDGCNLAVHQDCYGIPYIPEGQWLCRKCMVSPEFPVSCLFCPNEGGAFKQTNTNKWAHLLCAIWIPEVGVSNSVYMEPIDNIENIPKSRWKLSCFVCRQRTGACIQCDNKHCFTAFHVTCARKAKLYMKMKTHNPHYDGGMLRAYCDKHTPRDYKEHVDVHKTLAAAQRTYGSRPATVTYTMEDSEDEDDYMPSSDDDEKTTSRSYKQARKREQQKQQKLKGRDVNLQSLSQLSRSSKAARAHQHHYTSGAPIAPEYIIDKLENLKALRSANHLRRKTQLIITICRYWSLKRESRRGAPLLKRLHLEPWTASSSQTKQTEVEKARKAAAMMSLRADLERVRMLSEQVQKRERHKLERLRKQKAYLEIILFPLEYILKPILEELMELDKKDFFAYPVTDDIAPDYRDVIRQPMAFSDIVEKLNSHTYTSVEEFEADLQLICRNSMTYNKTDTAYYKLAQKMEIHAQPLLKQAKQDYASMKISEETGILDIGLHPEIFTYNLLKIPTAEELAKEEERRRQAAEQEEAAALALKKKQMEEAHARERQERKKAAAEARAALAGQNKDGKRSTRSQQNQVAALDALKSRPKLSSEAKRLLQTRAIELHRSEPLPTDKKVQRGYLYVSETETEDDGEDEPQQEKKEDEERPEQETKQEEKMSVSPAPPRSKRTETKRQLRSRSQQEEPPKRETRGRKPSAATIEARKRKAHTPEQDGRHDSSMARKKPRLDRKAKVNKPTATPKQPVNPFEHGRIVWARVIGFPAHPAKVIDISKMDVEKRIMDQRNDPNQVLVQFYEVNEKHQWGWIYRQEIAILGDPETDIEKLRMAQRTRKLARITEVKRGYLHASSFLDIDGQAIVDQVFGADSKKKSKSKSLKA</sequence>
<dbReference type="InterPro" id="IPR000313">
    <property type="entry name" value="PWWP_dom"/>
</dbReference>
<feature type="compositionally biased region" description="Polar residues" evidence="10">
    <location>
        <begin position="227"/>
        <end position="241"/>
    </location>
</feature>
<dbReference type="FunFam" id="3.30.40.10:FF:000008">
    <property type="entry name" value="Bromodomain containing 1, isoform CRA_a"/>
    <property type="match status" value="1"/>
</dbReference>
<comment type="subcellular location">
    <subcellularLocation>
        <location evidence="1">Nucleus</location>
    </subcellularLocation>
</comment>
<dbReference type="GO" id="GO:0005634">
    <property type="term" value="C:nucleus"/>
    <property type="evidence" value="ECO:0007669"/>
    <property type="project" value="UniProtKB-SubCell"/>
</dbReference>
<evidence type="ECO:0000256" key="9">
    <source>
        <dbReference type="PROSITE-ProRule" id="PRU00146"/>
    </source>
</evidence>
<gene>
    <name evidence="15" type="ORF">K450DRAFT_232035</name>
</gene>
<feature type="compositionally biased region" description="Polar residues" evidence="10">
    <location>
        <begin position="44"/>
        <end position="55"/>
    </location>
</feature>
<evidence type="ECO:0000256" key="3">
    <source>
        <dbReference type="ARBA" id="ARBA00022737"/>
    </source>
</evidence>
<dbReference type="SMART" id="SM00249">
    <property type="entry name" value="PHD"/>
    <property type="match status" value="2"/>
</dbReference>
<dbReference type="CDD" id="cd15670">
    <property type="entry name" value="ePHD_BRPF"/>
    <property type="match status" value="1"/>
</dbReference>
<feature type="compositionally biased region" description="Acidic residues" evidence="10">
    <location>
        <begin position="1026"/>
        <end position="1036"/>
    </location>
</feature>
<evidence type="ECO:0008006" key="17">
    <source>
        <dbReference type="Google" id="ProtNLM"/>
    </source>
</evidence>
<feature type="compositionally biased region" description="Low complexity" evidence="10">
    <location>
        <begin position="1"/>
        <end position="21"/>
    </location>
</feature>
<comment type="caution">
    <text evidence="15">The sequence shown here is derived from an EMBL/GenBank/DDBJ whole genome shotgun (WGS) entry which is preliminary data.</text>
</comment>
<feature type="region of interest" description="Disordered" evidence="10">
    <location>
        <begin position="1008"/>
        <end position="1144"/>
    </location>
</feature>
<feature type="domain" description="PWWP" evidence="13">
    <location>
        <begin position="1148"/>
        <end position="1215"/>
    </location>
</feature>
<dbReference type="InterPro" id="IPR050701">
    <property type="entry name" value="Histone_Mod_Regulator"/>
</dbReference>
<dbReference type="Pfam" id="PF10513">
    <property type="entry name" value="EPL1"/>
    <property type="match status" value="1"/>
</dbReference>
<feature type="compositionally biased region" description="Polar residues" evidence="10">
    <location>
        <begin position="252"/>
        <end position="264"/>
    </location>
</feature>
<name>A0AAD5EDU9_UMBRA</name>
<evidence type="ECO:0000259" key="11">
    <source>
        <dbReference type="PROSITE" id="PS50014"/>
    </source>
</evidence>
<feature type="compositionally biased region" description="Low complexity" evidence="10">
    <location>
        <begin position="195"/>
        <end position="215"/>
    </location>
</feature>
<dbReference type="Proteomes" id="UP001206595">
    <property type="component" value="Unassembled WGS sequence"/>
</dbReference>
<dbReference type="SUPFAM" id="SSF47370">
    <property type="entry name" value="Bromodomain"/>
    <property type="match status" value="1"/>
</dbReference>
<feature type="compositionally biased region" description="Basic residues" evidence="10">
    <location>
        <begin position="1120"/>
        <end position="1132"/>
    </location>
</feature>
<dbReference type="SMART" id="SM00293">
    <property type="entry name" value="PWWP"/>
    <property type="match status" value="1"/>
</dbReference>
<feature type="compositionally biased region" description="Basic and acidic residues" evidence="10">
    <location>
        <begin position="1067"/>
        <end position="1088"/>
    </location>
</feature>
<dbReference type="InterPro" id="IPR019786">
    <property type="entry name" value="Zinc_finger_PHD-type_CS"/>
</dbReference>
<feature type="compositionally biased region" description="Polar residues" evidence="10">
    <location>
        <begin position="121"/>
        <end position="155"/>
    </location>
</feature>
<dbReference type="PROSITE" id="PS50016">
    <property type="entry name" value="ZF_PHD_2"/>
    <property type="match status" value="1"/>
</dbReference>
<evidence type="ECO:0000256" key="6">
    <source>
        <dbReference type="ARBA" id="ARBA00023117"/>
    </source>
</evidence>
<feature type="region of interest" description="Disordered" evidence="10">
    <location>
        <begin position="1"/>
        <end position="155"/>
    </location>
</feature>
<reference evidence="15" key="1">
    <citation type="submission" date="2021-06" db="EMBL/GenBank/DDBJ databases">
        <authorList>
            <consortium name="DOE Joint Genome Institute"/>
            <person name="Mondo S.J."/>
            <person name="Amses K.R."/>
            <person name="Simmons D.R."/>
            <person name="Longcore J.E."/>
            <person name="Seto K."/>
            <person name="Alves G.H."/>
            <person name="Bonds A.E."/>
            <person name="Quandt C.A."/>
            <person name="Davis W.J."/>
            <person name="Chang Y."/>
            <person name="Letcher P.M."/>
            <person name="Powell M.J."/>
            <person name="Kuo A."/>
            <person name="Labutti K."/>
            <person name="Pangilinan J."/>
            <person name="Andreopoulos W."/>
            <person name="Tritt A."/>
            <person name="Riley R."/>
            <person name="Hundley H."/>
            <person name="Johnson J."/>
            <person name="Lipzen A."/>
            <person name="Barry K."/>
            <person name="Berbee M.L."/>
            <person name="Buchler N.E."/>
            <person name="Grigoriev I.V."/>
            <person name="Spatafora J.W."/>
            <person name="Stajich J.E."/>
            <person name="James T.Y."/>
        </authorList>
    </citation>
    <scope>NUCLEOTIDE SEQUENCE</scope>
    <source>
        <strain evidence="15">AG</strain>
    </source>
</reference>
<dbReference type="PANTHER" id="PTHR13793">
    <property type="entry name" value="PHD FINGER PROTEINS"/>
    <property type="match status" value="1"/>
</dbReference>
<feature type="domain" description="Bromo" evidence="11">
    <location>
        <begin position="786"/>
        <end position="856"/>
    </location>
</feature>
<dbReference type="FunFam" id="3.30.40.10:FF:000007">
    <property type="entry name" value="Bromodomain containing 1, isoform CRA_b"/>
    <property type="match status" value="1"/>
</dbReference>
<proteinExistence type="predicted"/>
<evidence type="ECO:0000256" key="5">
    <source>
        <dbReference type="ARBA" id="ARBA00022833"/>
    </source>
</evidence>
<dbReference type="InterPro" id="IPR034732">
    <property type="entry name" value="EPHD"/>
</dbReference>
<evidence type="ECO:0000313" key="16">
    <source>
        <dbReference type="Proteomes" id="UP001206595"/>
    </source>
</evidence>
<feature type="compositionally biased region" description="Basic and acidic residues" evidence="10">
    <location>
        <begin position="275"/>
        <end position="286"/>
    </location>
</feature>
<evidence type="ECO:0000256" key="7">
    <source>
        <dbReference type="ARBA" id="ARBA00023242"/>
    </source>
</evidence>
<evidence type="ECO:0000256" key="10">
    <source>
        <dbReference type="SAM" id="MobiDB-lite"/>
    </source>
</evidence>
<feature type="compositionally biased region" description="Acidic residues" evidence="10">
    <location>
        <begin position="585"/>
        <end position="601"/>
    </location>
</feature>
<evidence type="ECO:0000259" key="14">
    <source>
        <dbReference type="PROSITE" id="PS51805"/>
    </source>
</evidence>
<dbReference type="AlphaFoldDB" id="A0AAD5EDU9"/>
<accession>A0AAD5EDU9</accession>
<protein>
    <recommendedName>
        <fullName evidence="17">Peregrin</fullName>
    </recommendedName>
</protein>
<feature type="domain" description="PHD-type" evidence="12">
    <location>
        <begin position="383"/>
        <end position="433"/>
    </location>
</feature>
<reference evidence="15" key="2">
    <citation type="journal article" date="2022" name="Proc. Natl. Acad. Sci. U.S.A.">
        <title>Diploid-dominant life cycles characterize the early evolution of Fungi.</title>
        <authorList>
            <person name="Amses K.R."/>
            <person name="Simmons D.R."/>
            <person name="Longcore J.E."/>
            <person name="Mondo S.J."/>
            <person name="Seto K."/>
            <person name="Jeronimo G.H."/>
            <person name="Bonds A.E."/>
            <person name="Quandt C.A."/>
            <person name="Davis W.J."/>
            <person name="Chang Y."/>
            <person name="Federici B.A."/>
            <person name="Kuo A."/>
            <person name="LaButti K."/>
            <person name="Pangilinan J."/>
            <person name="Andreopoulos W."/>
            <person name="Tritt A."/>
            <person name="Riley R."/>
            <person name="Hundley H."/>
            <person name="Johnson J."/>
            <person name="Lipzen A."/>
            <person name="Barry K."/>
            <person name="Lang B.F."/>
            <person name="Cuomo C.A."/>
            <person name="Buchler N.E."/>
            <person name="Grigoriev I.V."/>
            <person name="Spatafora J.W."/>
            <person name="Stajich J.E."/>
            <person name="James T.Y."/>
        </authorList>
    </citation>
    <scope>NUCLEOTIDE SEQUENCE</scope>
    <source>
        <strain evidence="15">AG</strain>
    </source>
</reference>
<dbReference type="GeneID" id="75912874"/>
<dbReference type="PROSITE" id="PS50812">
    <property type="entry name" value="PWWP"/>
    <property type="match status" value="1"/>
</dbReference>
<evidence type="ECO:0000256" key="1">
    <source>
        <dbReference type="ARBA" id="ARBA00004123"/>
    </source>
</evidence>
<dbReference type="Pfam" id="PF00439">
    <property type="entry name" value="Bromodomain"/>
    <property type="match status" value="1"/>
</dbReference>
<feature type="compositionally biased region" description="Low complexity" evidence="10">
    <location>
        <begin position="629"/>
        <end position="639"/>
    </location>
</feature>
<dbReference type="InterPro" id="IPR036427">
    <property type="entry name" value="Bromodomain-like_sf"/>
</dbReference>
<dbReference type="Pfam" id="PF13832">
    <property type="entry name" value="zf-HC5HC2H_2"/>
    <property type="match status" value="1"/>
</dbReference>
<feature type="compositionally biased region" description="Basic and acidic residues" evidence="10">
    <location>
        <begin position="935"/>
        <end position="953"/>
    </location>
</feature>
<dbReference type="Gene3D" id="2.30.30.140">
    <property type="match status" value="1"/>
</dbReference>
<evidence type="ECO:0000259" key="12">
    <source>
        <dbReference type="PROSITE" id="PS50016"/>
    </source>
</evidence>
<keyword evidence="2" id="KW-0479">Metal-binding</keyword>
<evidence type="ECO:0000259" key="13">
    <source>
        <dbReference type="PROSITE" id="PS50812"/>
    </source>
</evidence>
<feature type="region of interest" description="Disordered" evidence="10">
    <location>
        <begin position="173"/>
        <end position="290"/>
    </location>
</feature>
<dbReference type="PROSITE" id="PS01359">
    <property type="entry name" value="ZF_PHD_1"/>
    <property type="match status" value="1"/>
</dbReference>
<feature type="domain" description="PHD-type" evidence="14">
    <location>
        <begin position="437"/>
        <end position="552"/>
    </location>
</feature>
<dbReference type="Gene3D" id="3.30.40.10">
    <property type="entry name" value="Zinc/RING finger domain, C3HC4 (zinc finger)"/>
    <property type="match status" value="2"/>
</dbReference>
<organism evidence="15 16">
    <name type="scientific">Umbelopsis ramanniana AG</name>
    <dbReference type="NCBI Taxonomy" id="1314678"/>
    <lineage>
        <taxon>Eukaryota</taxon>
        <taxon>Fungi</taxon>
        <taxon>Fungi incertae sedis</taxon>
        <taxon>Mucoromycota</taxon>
        <taxon>Mucoromycotina</taxon>
        <taxon>Umbelopsidomycetes</taxon>
        <taxon>Umbelopsidales</taxon>
        <taxon>Umbelopsidaceae</taxon>
        <taxon>Umbelopsis</taxon>
    </lineage>
</organism>
<keyword evidence="3" id="KW-0677">Repeat</keyword>
<keyword evidence="4 9" id="KW-0863">Zinc-finger</keyword>
<dbReference type="Pfam" id="PF00855">
    <property type="entry name" value="PWWP"/>
    <property type="match status" value="1"/>
</dbReference>
<keyword evidence="16" id="KW-1185">Reference proteome</keyword>
<evidence type="ECO:0000256" key="4">
    <source>
        <dbReference type="ARBA" id="ARBA00022771"/>
    </source>
</evidence>
<dbReference type="CDD" id="cd15492">
    <property type="entry name" value="PHD_BRPF_JADE_like"/>
    <property type="match status" value="1"/>
</dbReference>
<dbReference type="InterPro" id="IPR001965">
    <property type="entry name" value="Znf_PHD"/>
</dbReference>
<dbReference type="RefSeq" id="XP_051446591.1">
    <property type="nucleotide sequence ID" value="XM_051587529.1"/>
</dbReference>
<dbReference type="PANTHER" id="PTHR13793:SF107">
    <property type="entry name" value="BROMODOMAIN-CONTAINING PROTEIN HOMOLOG"/>
    <property type="match status" value="1"/>
</dbReference>
<feature type="compositionally biased region" description="Basic and acidic residues" evidence="10">
    <location>
        <begin position="1107"/>
        <end position="1119"/>
    </location>
</feature>
<dbReference type="InterPro" id="IPR019542">
    <property type="entry name" value="Enhancer_polycomb-like_N"/>
</dbReference>
<feature type="compositionally biased region" description="Basic and acidic residues" evidence="10">
    <location>
        <begin position="1037"/>
        <end position="1057"/>
    </location>
</feature>
<dbReference type="PROSITE" id="PS51805">
    <property type="entry name" value="EPHD"/>
    <property type="match status" value="1"/>
</dbReference>
<dbReference type="InterPro" id="IPR001487">
    <property type="entry name" value="Bromodomain"/>
</dbReference>
<dbReference type="InterPro" id="IPR019787">
    <property type="entry name" value="Znf_PHD-finger"/>
</dbReference>
<feature type="compositionally biased region" description="Basic residues" evidence="10">
    <location>
        <begin position="22"/>
        <end position="33"/>
    </location>
</feature>
<dbReference type="InterPro" id="IPR013083">
    <property type="entry name" value="Znf_RING/FYVE/PHD"/>
</dbReference>
<keyword evidence="5" id="KW-0862">Zinc</keyword>
<evidence type="ECO:0000256" key="2">
    <source>
        <dbReference type="ARBA" id="ARBA00022723"/>
    </source>
</evidence>
<dbReference type="InterPro" id="IPR011011">
    <property type="entry name" value="Znf_FYVE_PHD"/>
</dbReference>
<dbReference type="PRINTS" id="PR00503">
    <property type="entry name" value="BROMODOMAIN"/>
</dbReference>
<evidence type="ECO:0000256" key="8">
    <source>
        <dbReference type="PROSITE-ProRule" id="PRU00035"/>
    </source>
</evidence>
<feature type="region of interest" description="Disordered" evidence="10">
    <location>
        <begin position="577"/>
        <end position="650"/>
    </location>
</feature>
<dbReference type="GO" id="GO:0006357">
    <property type="term" value="P:regulation of transcription by RNA polymerase II"/>
    <property type="evidence" value="ECO:0007669"/>
    <property type="project" value="TreeGrafter"/>
</dbReference>
<dbReference type="PROSITE" id="PS50014">
    <property type="entry name" value="BROMODOMAIN_2"/>
    <property type="match status" value="1"/>
</dbReference>
<dbReference type="Gene3D" id="1.20.920.10">
    <property type="entry name" value="Bromodomain-like"/>
    <property type="match status" value="1"/>
</dbReference>
<dbReference type="SUPFAM" id="SSF63748">
    <property type="entry name" value="Tudor/PWWP/MBT"/>
    <property type="match status" value="1"/>
</dbReference>
<dbReference type="GO" id="GO:0008270">
    <property type="term" value="F:zinc ion binding"/>
    <property type="evidence" value="ECO:0007669"/>
    <property type="project" value="UniProtKB-KW"/>
</dbReference>
<feature type="region of interest" description="Disordered" evidence="10">
    <location>
        <begin position="932"/>
        <end position="985"/>
    </location>
</feature>